<feature type="transmembrane region" description="Helical" evidence="1">
    <location>
        <begin position="724"/>
        <end position="744"/>
    </location>
</feature>
<sequence length="747" mass="81152">MTRRELLIMTGVSLLLAVIPFLPVLGPGTMLFGTDTLAGGFAFYDAFAQQVRHAEFPRWMRMVWGGVPTFANAGSTFQPVHLLATTVLPTALALIVVLMTHFTLAGVGFYVFARALNVRHVAALFAGVAFECTGLTHAWVHAGHDGRIIAVTLSPWVLFFIVRIAHEGRWRHVGGLGAALGCVLLGNQLQLAWYLLVLSAGLGSFELWSSSAPGRWRRARRAVFGVTLGFGLAAINLLPFAGYVSQSARGGEGPAWSFSTSFAAAPRDLAGFAMPDVPGLSITRPGTQERPFADYEGANRFKLHTEYVGAAVVLLALLSVLNWRARRVRFFVGATVFFTVLGLGANTPLYLPLTKVLPGLHRFRAADLAWSMVVVLLVALAALALEAWLDRPRLRALWLAGAVIAVGSTVVAFTSQRPEALPRFLVPLVLTLLALALLHRVQRWAWLALVLISAGDLLLVARHFVFAVPPPAQTLPSDDLIAFLRARPKQERVWVLPAPKPWRSGGNLLAMYGVPQLGGEHPLPSKRLLSLVGMGVQTAADWHELVRDPTWTDAGLSFETRESWLSAANVRHVVSTVPLDVPGWTEVFRSGSGLVYERADSQPAAWLNGRVRVVPDAAASLAAMREPGWHPRNEAIVEVPGELWFDEPLVTGAAIVTAKAPSRMTVQVLSDRRALLVVSETWHDGWRAFVDGVPAPVFLTNHAFRGVPVPAGQHLVELRFEPPALWSGVLLSLVSLALCLALLVRRS</sequence>
<dbReference type="PANTHER" id="PTHR38454:SF1">
    <property type="entry name" value="INTEGRAL MEMBRANE PROTEIN"/>
    <property type="match status" value="1"/>
</dbReference>
<feature type="transmembrane region" description="Helical" evidence="1">
    <location>
        <begin position="369"/>
        <end position="389"/>
    </location>
</feature>
<feature type="transmembrane region" description="Helical" evidence="1">
    <location>
        <begin position="222"/>
        <end position="244"/>
    </location>
</feature>
<keyword evidence="1" id="KW-0812">Transmembrane</keyword>
<dbReference type="InterPro" id="IPR018580">
    <property type="entry name" value="Uncharacterised_YfhO"/>
</dbReference>
<gene>
    <name evidence="2" type="ORF">DI536_27765</name>
</gene>
<dbReference type="PANTHER" id="PTHR38454">
    <property type="entry name" value="INTEGRAL MEMBRANE PROTEIN-RELATED"/>
    <property type="match status" value="1"/>
</dbReference>
<dbReference type="Proteomes" id="UP000249061">
    <property type="component" value="Unassembled WGS sequence"/>
</dbReference>
<feature type="transmembrane region" description="Helical" evidence="1">
    <location>
        <begin position="396"/>
        <end position="414"/>
    </location>
</feature>
<feature type="transmembrane region" description="Helical" evidence="1">
    <location>
        <begin position="146"/>
        <end position="162"/>
    </location>
</feature>
<organism evidence="2 3">
    <name type="scientific">Archangium gephyra</name>
    <dbReference type="NCBI Taxonomy" id="48"/>
    <lineage>
        <taxon>Bacteria</taxon>
        <taxon>Pseudomonadati</taxon>
        <taxon>Myxococcota</taxon>
        <taxon>Myxococcia</taxon>
        <taxon>Myxococcales</taxon>
        <taxon>Cystobacterineae</taxon>
        <taxon>Archangiaceae</taxon>
        <taxon>Archangium</taxon>
    </lineage>
</organism>
<feature type="transmembrane region" description="Helical" evidence="1">
    <location>
        <begin position="330"/>
        <end position="349"/>
    </location>
</feature>
<feature type="transmembrane region" description="Helical" evidence="1">
    <location>
        <begin position="445"/>
        <end position="465"/>
    </location>
</feature>
<evidence type="ECO:0000256" key="1">
    <source>
        <dbReference type="SAM" id="Phobius"/>
    </source>
</evidence>
<dbReference type="EMBL" id="QFQP01000031">
    <property type="protein sequence ID" value="PZR07452.1"/>
    <property type="molecule type" value="Genomic_DNA"/>
</dbReference>
<evidence type="ECO:0000313" key="3">
    <source>
        <dbReference type="Proteomes" id="UP000249061"/>
    </source>
</evidence>
<feature type="transmembrane region" description="Helical" evidence="1">
    <location>
        <begin position="120"/>
        <end position="140"/>
    </location>
</feature>
<feature type="transmembrane region" description="Helical" evidence="1">
    <location>
        <begin position="420"/>
        <end position="438"/>
    </location>
</feature>
<comment type="caution">
    <text evidence="2">The sequence shown here is derived from an EMBL/GenBank/DDBJ whole genome shotgun (WGS) entry which is preliminary data.</text>
</comment>
<evidence type="ECO:0008006" key="4">
    <source>
        <dbReference type="Google" id="ProtNLM"/>
    </source>
</evidence>
<name>A0A2W5SXE4_9BACT</name>
<protein>
    <recommendedName>
        <fullName evidence="4">YfhO family protein</fullName>
    </recommendedName>
</protein>
<feature type="transmembrane region" description="Helical" evidence="1">
    <location>
        <begin position="91"/>
        <end position="113"/>
    </location>
</feature>
<feature type="transmembrane region" description="Helical" evidence="1">
    <location>
        <begin position="307"/>
        <end position="323"/>
    </location>
</feature>
<accession>A0A2W5SXE4</accession>
<proteinExistence type="predicted"/>
<dbReference type="AlphaFoldDB" id="A0A2W5SXE4"/>
<reference evidence="2 3" key="1">
    <citation type="submission" date="2017-08" db="EMBL/GenBank/DDBJ databases">
        <title>Infants hospitalized years apart are colonized by the same room-sourced microbial strains.</title>
        <authorList>
            <person name="Brooks B."/>
            <person name="Olm M.R."/>
            <person name="Firek B.A."/>
            <person name="Baker R."/>
            <person name="Thomas B.C."/>
            <person name="Morowitz M.J."/>
            <person name="Banfield J.F."/>
        </authorList>
    </citation>
    <scope>NUCLEOTIDE SEQUENCE [LARGE SCALE GENOMIC DNA]</scope>
    <source>
        <strain evidence="2">S2_003_000_R2_14</strain>
    </source>
</reference>
<evidence type="ECO:0000313" key="2">
    <source>
        <dbReference type="EMBL" id="PZR07452.1"/>
    </source>
</evidence>
<keyword evidence="1" id="KW-0472">Membrane</keyword>
<feature type="transmembrane region" description="Helical" evidence="1">
    <location>
        <begin position="7"/>
        <end position="26"/>
    </location>
</feature>
<keyword evidence="1" id="KW-1133">Transmembrane helix</keyword>